<dbReference type="InterPro" id="IPR001967">
    <property type="entry name" value="Peptidase_S11_N"/>
</dbReference>
<keyword evidence="6 11" id="KW-0133">Cell shape</keyword>
<evidence type="ECO:0000313" key="16">
    <source>
        <dbReference type="Proteomes" id="UP000176511"/>
    </source>
</evidence>
<dbReference type="PANTHER" id="PTHR30582">
    <property type="entry name" value="L,D-TRANSPEPTIDASE"/>
    <property type="match status" value="1"/>
</dbReference>
<keyword evidence="13" id="KW-0472">Membrane</keyword>
<dbReference type="STRING" id="1798491.A3C87_00240"/>
<evidence type="ECO:0000256" key="4">
    <source>
        <dbReference type="ARBA" id="ARBA00022729"/>
    </source>
</evidence>
<dbReference type="GO" id="GO:0018104">
    <property type="term" value="P:peptidoglycan-protein cross-linking"/>
    <property type="evidence" value="ECO:0007669"/>
    <property type="project" value="TreeGrafter"/>
</dbReference>
<dbReference type="UniPathway" id="UPA00219"/>
<dbReference type="EMBL" id="MFLE01000018">
    <property type="protein sequence ID" value="OGG61402.1"/>
    <property type="molecule type" value="Genomic_DNA"/>
</dbReference>
<dbReference type="InterPro" id="IPR012338">
    <property type="entry name" value="Beta-lactam/transpept-like"/>
</dbReference>
<keyword evidence="8 11" id="KW-0961">Cell wall biogenesis/degradation</keyword>
<feature type="active site" description="Nucleophile" evidence="11">
    <location>
        <position position="182"/>
    </location>
</feature>
<evidence type="ECO:0000256" key="6">
    <source>
        <dbReference type="ARBA" id="ARBA00022960"/>
    </source>
</evidence>
<dbReference type="Gene3D" id="2.40.440.10">
    <property type="entry name" value="L,D-transpeptidase catalytic domain-like"/>
    <property type="match status" value="1"/>
</dbReference>
<evidence type="ECO:0000256" key="1">
    <source>
        <dbReference type="ARBA" id="ARBA00004752"/>
    </source>
</evidence>
<feature type="active site" description="Acyl-ester intermediate" evidence="9">
    <location>
        <position position="254"/>
    </location>
</feature>
<evidence type="ECO:0000259" key="14">
    <source>
        <dbReference type="PROSITE" id="PS52029"/>
    </source>
</evidence>
<keyword evidence="7 11" id="KW-0573">Peptidoglycan synthesis</keyword>
<feature type="transmembrane region" description="Helical" evidence="13">
    <location>
        <begin position="7"/>
        <end position="29"/>
    </location>
</feature>
<evidence type="ECO:0000256" key="12">
    <source>
        <dbReference type="RuleBase" id="RU004016"/>
    </source>
</evidence>
<dbReference type="SUPFAM" id="SSF56601">
    <property type="entry name" value="beta-lactamase/transpeptidase-like"/>
    <property type="match status" value="1"/>
</dbReference>
<proteinExistence type="inferred from homology"/>
<dbReference type="InterPro" id="IPR005490">
    <property type="entry name" value="LD_TPept_cat_dom"/>
</dbReference>
<dbReference type="PROSITE" id="PS52029">
    <property type="entry name" value="LD_TPASE"/>
    <property type="match status" value="1"/>
</dbReference>
<dbReference type="InterPro" id="IPR018044">
    <property type="entry name" value="Peptidase_S11"/>
</dbReference>
<evidence type="ECO:0000313" key="15">
    <source>
        <dbReference type="EMBL" id="OGG61402.1"/>
    </source>
</evidence>
<dbReference type="GO" id="GO:0071555">
    <property type="term" value="P:cell wall organization"/>
    <property type="evidence" value="ECO:0007669"/>
    <property type="project" value="UniProtKB-UniRule"/>
</dbReference>
<gene>
    <name evidence="15" type="ORF">A3C87_00240</name>
</gene>
<dbReference type="SUPFAM" id="SSF141523">
    <property type="entry name" value="L,D-transpeptidase catalytic domain-like"/>
    <property type="match status" value="1"/>
</dbReference>
<evidence type="ECO:0000256" key="2">
    <source>
        <dbReference type="ARBA" id="ARBA00007164"/>
    </source>
</evidence>
<dbReference type="InterPro" id="IPR038063">
    <property type="entry name" value="Transpep_catalytic_dom"/>
</dbReference>
<dbReference type="GO" id="GO:0005576">
    <property type="term" value="C:extracellular region"/>
    <property type="evidence" value="ECO:0007669"/>
    <property type="project" value="TreeGrafter"/>
</dbReference>
<evidence type="ECO:0000256" key="7">
    <source>
        <dbReference type="ARBA" id="ARBA00022984"/>
    </source>
</evidence>
<evidence type="ECO:0000256" key="5">
    <source>
        <dbReference type="ARBA" id="ARBA00022801"/>
    </source>
</evidence>
<name>A0A1F6DK62_9BACT</name>
<feature type="active site" evidence="9">
    <location>
        <position position="309"/>
    </location>
</feature>
<dbReference type="PANTHER" id="PTHR30582:SF2">
    <property type="entry name" value="L,D-TRANSPEPTIDASE YCIB-RELATED"/>
    <property type="match status" value="1"/>
</dbReference>
<comment type="similarity">
    <text evidence="2 12">Belongs to the peptidase S11 family.</text>
</comment>
<evidence type="ECO:0000256" key="11">
    <source>
        <dbReference type="PROSITE-ProRule" id="PRU01373"/>
    </source>
</evidence>
<evidence type="ECO:0000256" key="9">
    <source>
        <dbReference type="PIRSR" id="PIRSR618044-1"/>
    </source>
</evidence>
<dbReference type="InterPro" id="IPR050979">
    <property type="entry name" value="LD-transpeptidase"/>
</dbReference>
<accession>A0A1F6DK62</accession>
<dbReference type="GO" id="GO:0006508">
    <property type="term" value="P:proteolysis"/>
    <property type="evidence" value="ECO:0007669"/>
    <property type="project" value="InterPro"/>
</dbReference>
<dbReference type="GO" id="GO:0009002">
    <property type="term" value="F:serine-type D-Ala-D-Ala carboxypeptidase activity"/>
    <property type="evidence" value="ECO:0007669"/>
    <property type="project" value="InterPro"/>
</dbReference>
<feature type="domain" description="L,D-TPase catalytic" evidence="14">
    <location>
        <begin position="90"/>
        <end position="206"/>
    </location>
</feature>
<dbReference type="Pfam" id="PF00768">
    <property type="entry name" value="Peptidase_S11"/>
    <property type="match status" value="1"/>
</dbReference>
<dbReference type="Pfam" id="PF03734">
    <property type="entry name" value="YkuD"/>
    <property type="match status" value="1"/>
</dbReference>
<keyword evidence="5" id="KW-0378">Hydrolase</keyword>
<comment type="pathway">
    <text evidence="1 11">Cell wall biogenesis; peptidoglycan biosynthesis.</text>
</comment>
<feature type="binding site" evidence="10">
    <location>
        <position position="412"/>
    </location>
    <ligand>
        <name>substrate</name>
    </ligand>
</feature>
<evidence type="ECO:0000256" key="3">
    <source>
        <dbReference type="ARBA" id="ARBA00022679"/>
    </source>
</evidence>
<protein>
    <recommendedName>
        <fullName evidence="14">L,D-TPase catalytic domain-containing protein</fullName>
    </recommendedName>
</protein>
<dbReference type="PRINTS" id="PR00725">
    <property type="entry name" value="DADACBPTASE1"/>
</dbReference>
<evidence type="ECO:0000256" key="8">
    <source>
        <dbReference type="ARBA" id="ARBA00023316"/>
    </source>
</evidence>
<sequence length="464" mass="51319">MSSRTMLHVAVWILGTLLALGVVAFFLYFQNMQSTDGVSVNMAQKDDVEEMTEFPLPTPQELSRFGTGSVRVEPNYYTDTVKALKASSASFIEANLTTMKINAYQEGVLSFTVDIKTKGRPGSWWQTPAGVYHAQTKKQKHFSSFGHVYTDWNLPFQGNFFIHGWPYDEDGTPVPQGFSGGCIRLTDEDAQRLYEFAEVGTPIIVYEDYFASDNFSYEAVAPVDITAASYLAMDIRSNDVILEQHASSTFAIASITKIMTALIATEYINLDKNLTVSARAATATTSKPRFTEGESVLAFHVLYPLLNESSNQSATVLAESVGTERYVRLMNDKATAIGMAQTTFADPSGVLATNTATAEDLARLAQYLYYNRPFVLNLLAGRLDPGFYDAPQFNDLSNFNIFSDDEAFVGGKVGHTKAADETMLAVFHIDIRGTSRPIAIVVLGSTNIKDDVNKIRDYIAERYR</sequence>
<keyword evidence="3" id="KW-0808">Transferase</keyword>
<dbReference type="GO" id="GO:0071972">
    <property type="term" value="F:peptidoglycan L,D-transpeptidase activity"/>
    <property type="evidence" value="ECO:0007669"/>
    <property type="project" value="TreeGrafter"/>
</dbReference>
<comment type="caution">
    <text evidence="15">The sequence shown here is derived from an EMBL/GenBank/DDBJ whole genome shotgun (WGS) entry which is preliminary data.</text>
</comment>
<feature type="active site" description="Proton acceptor" evidence="9">
    <location>
        <position position="257"/>
    </location>
</feature>
<keyword evidence="13" id="KW-0812">Transmembrane</keyword>
<dbReference type="Proteomes" id="UP000176511">
    <property type="component" value="Unassembled WGS sequence"/>
</dbReference>
<keyword evidence="4" id="KW-0732">Signal</keyword>
<dbReference type="AlphaFoldDB" id="A0A1F6DK62"/>
<evidence type="ECO:0000256" key="13">
    <source>
        <dbReference type="SAM" id="Phobius"/>
    </source>
</evidence>
<dbReference type="GO" id="GO:0008360">
    <property type="term" value="P:regulation of cell shape"/>
    <property type="evidence" value="ECO:0007669"/>
    <property type="project" value="UniProtKB-UniRule"/>
</dbReference>
<organism evidence="15 16">
    <name type="scientific">Candidatus Kaiserbacteria bacterium RIFCSPHIGHO2_02_FULL_49_34</name>
    <dbReference type="NCBI Taxonomy" id="1798491"/>
    <lineage>
        <taxon>Bacteria</taxon>
        <taxon>Candidatus Kaiseribacteriota</taxon>
    </lineage>
</organism>
<evidence type="ECO:0000256" key="10">
    <source>
        <dbReference type="PIRSR" id="PIRSR618044-2"/>
    </source>
</evidence>
<feature type="active site" description="Proton donor/acceptor" evidence="11">
    <location>
        <position position="163"/>
    </location>
</feature>
<dbReference type="CDD" id="cd16913">
    <property type="entry name" value="YkuD_like"/>
    <property type="match status" value="1"/>
</dbReference>
<reference evidence="15 16" key="1">
    <citation type="journal article" date="2016" name="Nat. Commun.">
        <title>Thousands of microbial genomes shed light on interconnected biogeochemical processes in an aquifer system.</title>
        <authorList>
            <person name="Anantharaman K."/>
            <person name="Brown C.T."/>
            <person name="Hug L.A."/>
            <person name="Sharon I."/>
            <person name="Castelle C.J."/>
            <person name="Probst A.J."/>
            <person name="Thomas B.C."/>
            <person name="Singh A."/>
            <person name="Wilkins M.J."/>
            <person name="Karaoz U."/>
            <person name="Brodie E.L."/>
            <person name="Williams K.H."/>
            <person name="Hubbard S.S."/>
            <person name="Banfield J.F."/>
        </authorList>
    </citation>
    <scope>NUCLEOTIDE SEQUENCE [LARGE SCALE GENOMIC DNA]</scope>
</reference>
<dbReference type="GO" id="GO:0016740">
    <property type="term" value="F:transferase activity"/>
    <property type="evidence" value="ECO:0007669"/>
    <property type="project" value="UniProtKB-KW"/>
</dbReference>
<keyword evidence="13" id="KW-1133">Transmembrane helix</keyword>
<dbReference type="Gene3D" id="3.40.710.10">
    <property type="entry name" value="DD-peptidase/beta-lactamase superfamily"/>
    <property type="match status" value="1"/>
</dbReference>